<keyword evidence="1" id="KW-0732">Signal</keyword>
<keyword evidence="4" id="KW-1185">Reference proteome</keyword>
<gene>
    <name evidence="2" type="ORF">KIN20_020431</name>
    <name evidence="3" type="ORF">KIN20_033388</name>
</gene>
<dbReference type="EMBL" id="JAHQIW010006982">
    <property type="protein sequence ID" value="KAJ1371433.1"/>
    <property type="molecule type" value="Genomic_DNA"/>
</dbReference>
<accession>A0AAD5N5X3</accession>
<evidence type="ECO:0000313" key="4">
    <source>
        <dbReference type="Proteomes" id="UP001196413"/>
    </source>
</evidence>
<evidence type="ECO:0008006" key="5">
    <source>
        <dbReference type="Google" id="ProtNLM"/>
    </source>
</evidence>
<organism evidence="2 4">
    <name type="scientific">Parelaphostrongylus tenuis</name>
    <name type="common">Meningeal worm</name>
    <dbReference type="NCBI Taxonomy" id="148309"/>
    <lineage>
        <taxon>Eukaryota</taxon>
        <taxon>Metazoa</taxon>
        <taxon>Ecdysozoa</taxon>
        <taxon>Nematoda</taxon>
        <taxon>Chromadorea</taxon>
        <taxon>Rhabditida</taxon>
        <taxon>Rhabditina</taxon>
        <taxon>Rhabditomorpha</taxon>
        <taxon>Strongyloidea</taxon>
        <taxon>Metastrongylidae</taxon>
        <taxon>Parelaphostrongylus</taxon>
    </lineage>
</organism>
<comment type="caution">
    <text evidence="2">The sequence shown here is derived from an EMBL/GenBank/DDBJ whole genome shotgun (WGS) entry which is preliminary data.</text>
</comment>
<proteinExistence type="predicted"/>
<protein>
    <recommendedName>
        <fullName evidence="5">Secreted protein</fullName>
    </recommendedName>
</protein>
<dbReference type="EMBL" id="JAHQIW010004137">
    <property type="protein sequence ID" value="KAJ1361231.1"/>
    <property type="molecule type" value="Genomic_DNA"/>
</dbReference>
<evidence type="ECO:0000256" key="1">
    <source>
        <dbReference type="SAM" id="SignalP"/>
    </source>
</evidence>
<feature type="signal peptide" evidence="1">
    <location>
        <begin position="1"/>
        <end position="19"/>
    </location>
</feature>
<dbReference type="Proteomes" id="UP001196413">
    <property type="component" value="Unassembled WGS sequence"/>
</dbReference>
<name>A0AAD5N5X3_PARTN</name>
<feature type="chain" id="PRO_5042441348" description="Secreted protein" evidence="1">
    <location>
        <begin position="20"/>
        <end position="125"/>
    </location>
</feature>
<reference evidence="2" key="1">
    <citation type="submission" date="2021-06" db="EMBL/GenBank/DDBJ databases">
        <title>Parelaphostrongylus tenuis whole genome reference sequence.</title>
        <authorList>
            <person name="Garwood T.J."/>
            <person name="Larsen P.A."/>
            <person name="Fountain-Jones N.M."/>
            <person name="Garbe J.R."/>
            <person name="Macchietto M.G."/>
            <person name="Kania S.A."/>
            <person name="Gerhold R.W."/>
            <person name="Richards J.E."/>
            <person name="Wolf T.M."/>
        </authorList>
    </citation>
    <scope>NUCLEOTIDE SEQUENCE</scope>
    <source>
        <strain evidence="2">MNPRO001-30</strain>
        <tissue evidence="2">Meninges</tissue>
    </source>
</reference>
<dbReference type="AlphaFoldDB" id="A0AAD5N5X3"/>
<evidence type="ECO:0000313" key="3">
    <source>
        <dbReference type="EMBL" id="KAJ1371433.1"/>
    </source>
</evidence>
<evidence type="ECO:0000313" key="2">
    <source>
        <dbReference type="EMBL" id="KAJ1361231.1"/>
    </source>
</evidence>
<sequence length="125" mass="13492">MARSAIGPCMISMFAKISAVFGCGVMPAGQVRIGNFTISGFTTLPAAMARTITAEVSTQHPGLGVPSSVPLVRRLVMRAVFKVLQDQGRRALLPDPIFFYFGSTLCHNQFRSIALQKSRSSYSHG</sequence>